<dbReference type="InterPro" id="IPR007387">
    <property type="entry name" value="TRAP_DctQ"/>
</dbReference>
<sequence length="193" mass="21835">MSPGYFISRTIKAFNVATGYLSAFLIVAATSILVFEVAVRYFLAWPTDWEIELCVMLLIASSFLAAAHTQLNRGHVTIEILDEITPKRWTQWRMAFSDLLSFLFCAFIAWHCWHLFHEAWSEGRMSDSSWSPKMWPVFATMAIGMTSLSLQVLVQLIEDSLPDAMRSHQPPAHDADVQLAIESIQHLESGGTK</sequence>
<feature type="transmembrane region" description="Helical" evidence="9">
    <location>
        <begin position="49"/>
        <end position="67"/>
    </location>
</feature>
<dbReference type="Pfam" id="PF04290">
    <property type="entry name" value="DctQ"/>
    <property type="match status" value="1"/>
</dbReference>
<organism evidence="11 12">
    <name type="scientific">Azospira restricta</name>
    <dbReference type="NCBI Taxonomy" id="404405"/>
    <lineage>
        <taxon>Bacteria</taxon>
        <taxon>Pseudomonadati</taxon>
        <taxon>Pseudomonadota</taxon>
        <taxon>Betaproteobacteria</taxon>
        <taxon>Rhodocyclales</taxon>
        <taxon>Rhodocyclaceae</taxon>
        <taxon>Azospira</taxon>
    </lineage>
</organism>
<dbReference type="EMBL" id="CP064781">
    <property type="protein sequence ID" value="QRJ64194.1"/>
    <property type="molecule type" value="Genomic_DNA"/>
</dbReference>
<evidence type="ECO:0000256" key="9">
    <source>
        <dbReference type="RuleBase" id="RU369079"/>
    </source>
</evidence>
<evidence type="ECO:0000256" key="1">
    <source>
        <dbReference type="ARBA" id="ARBA00004429"/>
    </source>
</evidence>
<feature type="domain" description="Tripartite ATP-independent periplasmic transporters DctQ component" evidence="10">
    <location>
        <begin position="31"/>
        <end position="159"/>
    </location>
</feature>
<keyword evidence="3" id="KW-1003">Cell membrane</keyword>
<keyword evidence="7 9" id="KW-0472">Membrane</keyword>
<dbReference type="PANTHER" id="PTHR35011">
    <property type="entry name" value="2,3-DIKETO-L-GULONATE TRAP TRANSPORTER SMALL PERMEASE PROTEIN YIAM"/>
    <property type="match status" value="1"/>
</dbReference>
<dbReference type="PANTHER" id="PTHR35011:SF10">
    <property type="entry name" value="TRAP TRANSPORTER SMALL PERMEASE PROTEIN"/>
    <property type="match status" value="1"/>
</dbReference>
<comment type="similarity">
    <text evidence="8 9">Belongs to the TRAP transporter small permease family.</text>
</comment>
<evidence type="ECO:0000256" key="7">
    <source>
        <dbReference type="ARBA" id="ARBA00023136"/>
    </source>
</evidence>
<reference evidence="11" key="1">
    <citation type="submission" date="2020-11" db="EMBL/GenBank/DDBJ databases">
        <title>Azospira restricta DSM 18626 genome sequence.</title>
        <authorList>
            <person name="Moe W.M."/>
        </authorList>
    </citation>
    <scope>NUCLEOTIDE SEQUENCE</scope>
    <source>
        <strain evidence="11">DSM 18626</strain>
    </source>
</reference>
<protein>
    <recommendedName>
        <fullName evidence="9">TRAP transporter small permease protein</fullName>
    </recommendedName>
</protein>
<evidence type="ECO:0000256" key="5">
    <source>
        <dbReference type="ARBA" id="ARBA00022692"/>
    </source>
</evidence>
<evidence type="ECO:0000256" key="4">
    <source>
        <dbReference type="ARBA" id="ARBA00022519"/>
    </source>
</evidence>
<evidence type="ECO:0000256" key="2">
    <source>
        <dbReference type="ARBA" id="ARBA00022448"/>
    </source>
</evidence>
<keyword evidence="6 9" id="KW-1133">Transmembrane helix</keyword>
<evidence type="ECO:0000256" key="3">
    <source>
        <dbReference type="ARBA" id="ARBA00022475"/>
    </source>
</evidence>
<dbReference type="GO" id="GO:0015740">
    <property type="term" value="P:C4-dicarboxylate transport"/>
    <property type="evidence" value="ECO:0007669"/>
    <property type="project" value="TreeGrafter"/>
</dbReference>
<accession>A0A974SPT5</accession>
<evidence type="ECO:0000313" key="12">
    <source>
        <dbReference type="Proteomes" id="UP000663444"/>
    </source>
</evidence>
<gene>
    <name evidence="11" type="ORF">IWH25_02215</name>
</gene>
<keyword evidence="2 9" id="KW-0813">Transport</keyword>
<dbReference type="GO" id="GO:0022857">
    <property type="term" value="F:transmembrane transporter activity"/>
    <property type="evidence" value="ECO:0007669"/>
    <property type="project" value="UniProtKB-UniRule"/>
</dbReference>
<comment type="subunit">
    <text evidence="9">The complex comprises the extracytoplasmic solute receptor protein and the two transmembrane proteins.</text>
</comment>
<feature type="transmembrane region" description="Helical" evidence="9">
    <location>
        <begin position="95"/>
        <end position="116"/>
    </location>
</feature>
<comment type="subcellular location">
    <subcellularLocation>
        <location evidence="1 9">Cell inner membrane</location>
        <topology evidence="1 9">Multi-pass membrane protein</topology>
    </subcellularLocation>
</comment>
<feature type="transmembrane region" description="Helical" evidence="9">
    <location>
        <begin position="136"/>
        <end position="157"/>
    </location>
</feature>
<comment type="function">
    <text evidence="9">Part of the tripartite ATP-independent periplasmic (TRAP) transport system.</text>
</comment>
<dbReference type="RefSeq" id="WP_203387735.1">
    <property type="nucleotide sequence ID" value="NZ_CP064781.1"/>
</dbReference>
<keyword evidence="4 9" id="KW-0997">Cell inner membrane</keyword>
<dbReference type="AlphaFoldDB" id="A0A974SPT5"/>
<feature type="transmembrane region" description="Helical" evidence="9">
    <location>
        <begin position="20"/>
        <end position="43"/>
    </location>
</feature>
<proteinExistence type="inferred from homology"/>
<dbReference type="GO" id="GO:0005886">
    <property type="term" value="C:plasma membrane"/>
    <property type="evidence" value="ECO:0007669"/>
    <property type="project" value="UniProtKB-SubCell"/>
</dbReference>
<evidence type="ECO:0000256" key="6">
    <source>
        <dbReference type="ARBA" id="ARBA00022989"/>
    </source>
</evidence>
<name>A0A974SPT5_9RHOO</name>
<evidence type="ECO:0000256" key="8">
    <source>
        <dbReference type="ARBA" id="ARBA00038436"/>
    </source>
</evidence>
<evidence type="ECO:0000313" key="11">
    <source>
        <dbReference type="EMBL" id="QRJ64194.1"/>
    </source>
</evidence>
<dbReference type="KEGG" id="ares:IWH25_02215"/>
<dbReference type="InterPro" id="IPR055348">
    <property type="entry name" value="DctQ"/>
</dbReference>
<keyword evidence="5 9" id="KW-0812">Transmembrane</keyword>
<dbReference type="Proteomes" id="UP000663444">
    <property type="component" value="Chromosome"/>
</dbReference>
<keyword evidence="12" id="KW-1185">Reference proteome</keyword>
<evidence type="ECO:0000259" key="10">
    <source>
        <dbReference type="Pfam" id="PF04290"/>
    </source>
</evidence>